<evidence type="ECO:0000256" key="1">
    <source>
        <dbReference type="ARBA" id="ARBA00023125"/>
    </source>
</evidence>
<dbReference type="PROSITE" id="PS50118">
    <property type="entry name" value="HMG_BOX_2"/>
    <property type="match status" value="1"/>
</dbReference>
<sequence length="346" mass="38558">MAIHSNVAVLGGNKRALAGKRPRGRPKGSTNKGKPKRPLSAYNIFFKEARARILESIPSDAKNSEKGKMKVKSRAVKKIETEEDDYDDGRPDGTGKGEETEKKRGRPRGPNFTGKKKPHGKIGFESLAKMIATQWKSLTPEELEPYTKRAQAEAARYKKELELCKAKEEASKDGSKIATNVKKEDENKSFAHGMQLSQTKRPKHGKRISEQSIIPAPQYKSPPRSAKQAKARFALRQNNQQSYDNVSPCPERWAMQAPMMSPIRMGNTSDNNSATGKGTKSFVLGPTGFTRVQHENEHTNSGTSRSLFANSGANIFDEPESFRRSPLTSPRDEKEDMDFDVTCLDF</sequence>
<feature type="compositionally biased region" description="Polar residues" evidence="3">
    <location>
        <begin position="299"/>
        <end position="313"/>
    </location>
</feature>
<dbReference type="InterPro" id="IPR050342">
    <property type="entry name" value="HMGB"/>
</dbReference>
<feature type="DNA-binding region" description="HMG box" evidence="2">
    <location>
        <begin position="35"/>
        <end position="165"/>
    </location>
</feature>
<feature type="region of interest" description="Disordered" evidence="3">
    <location>
        <begin position="55"/>
        <end position="121"/>
    </location>
</feature>
<dbReference type="InterPro" id="IPR036910">
    <property type="entry name" value="HMG_box_dom_sf"/>
</dbReference>
<name>A0A7S2LTV5_9STRA</name>
<protein>
    <recommendedName>
        <fullName evidence="4">HMG box domain-containing protein</fullName>
    </recommendedName>
</protein>
<proteinExistence type="predicted"/>
<feature type="region of interest" description="Disordered" evidence="3">
    <location>
        <begin position="262"/>
        <end position="339"/>
    </location>
</feature>
<feature type="compositionally biased region" description="Basic residues" evidence="3">
    <location>
        <begin position="17"/>
        <end position="26"/>
    </location>
</feature>
<dbReference type="InterPro" id="IPR009071">
    <property type="entry name" value="HMG_box_dom"/>
</dbReference>
<gene>
    <name evidence="5" type="ORF">LDAN0321_LOCUS21686</name>
</gene>
<evidence type="ECO:0000256" key="3">
    <source>
        <dbReference type="SAM" id="MobiDB-lite"/>
    </source>
</evidence>
<feature type="region of interest" description="Disordered" evidence="3">
    <location>
        <begin position="166"/>
        <end position="231"/>
    </location>
</feature>
<evidence type="ECO:0000256" key="2">
    <source>
        <dbReference type="PROSITE-ProRule" id="PRU00267"/>
    </source>
</evidence>
<feature type="compositionally biased region" description="Polar residues" evidence="3">
    <location>
        <begin position="266"/>
        <end position="278"/>
    </location>
</feature>
<feature type="domain" description="HMG box" evidence="4">
    <location>
        <begin position="35"/>
        <end position="165"/>
    </location>
</feature>
<dbReference type="PANTHER" id="PTHR48112">
    <property type="entry name" value="HIGH MOBILITY GROUP PROTEIN DSP1"/>
    <property type="match status" value="1"/>
</dbReference>
<reference evidence="5" key="1">
    <citation type="submission" date="2021-01" db="EMBL/GenBank/DDBJ databases">
        <authorList>
            <person name="Corre E."/>
            <person name="Pelletier E."/>
            <person name="Niang G."/>
            <person name="Scheremetjew M."/>
            <person name="Finn R."/>
            <person name="Kale V."/>
            <person name="Holt S."/>
            <person name="Cochrane G."/>
            <person name="Meng A."/>
            <person name="Brown T."/>
            <person name="Cohen L."/>
        </authorList>
    </citation>
    <scope>NUCLEOTIDE SEQUENCE</scope>
    <source>
        <strain evidence="5">B650</strain>
    </source>
</reference>
<dbReference type="AlphaFoldDB" id="A0A7S2LTV5"/>
<accession>A0A7S2LTV5</accession>
<dbReference type="Pfam" id="PF00505">
    <property type="entry name" value="HMG_box"/>
    <property type="match status" value="1"/>
</dbReference>
<evidence type="ECO:0000259" key="4">
    <source>
        <dbReference type="PROSITE" id="PS50118"/>
    </source>
</evidence>
<dbReference type="EMBL" id="HBGY01034485">
    <property type="protein sequence ID" value="CAD9616175.1"/>
    <property type="molecule type" value="Transcribed_RNA"/>
</dbReference>
<feature type="compositionally biased region" description="Basic and acidic residues" evidence="3">
    <location>
        <begin position="166"/>
        <end position="189"/>
    </location>
</feature>
<dbReference type="GO" id="GO:0003677">
    <property type="term" value="F:DNA binding"/>
    <property type="evidence" value="ECO:0007669"/>
    <property type="project" value="UniProtKB-UniRule"/>
</dbReference>
<dbReference type="SMART" id="SM00398">
    <property type="entry name" value="HMG"/>
    <property type="match status" value="1"/>
</dbReference>
<dbReference type="SUPFAM" id="SSF47095">
    <property type="entry name" value="HMG-box"/>
    <property type="match status" value="2"/>
</dbReference>
<dbReference type="GO" id="GO:0005634">
    <property type="term" value="C:nucleus"/>
    <property type="evidence" value="ECO:0007669"/>
    <property type="project" value="UniProtKB-UniRule"/>
</dbReference>
<keyword evidence="2" id="KW-0539">Nucleus</keyword>
<evidence type="ECO:0000313" key="5">
    <source>
        <dbReference type="EMBL" id="CAD9616175.1"/>
    </source>
</evidence>
<feature type="compositionally biased region" description="Basic and acidic residues" evidence="3">
    <location>
        <begin position="88"/>
        <end position="102"/>
    </location>
</feature>
<feature type="region of interest" description="Disordered" evidence="3">
    <location>
        <begin position="1"/>
        <end position="42"/>
    </location>
</feature>
<organism evidence="5">
    <name type="scientific">Leptocylindrus danicus</name>
    <dbReference type="NCBI Taxonomy" id="163516"/>
    <lineage>
        <taxon>Eukaryota</taxon>
        <taxon>Sar</taxon>
        <taxon>Stramenopiles</taxon>
        <taxon>Ochrophyta</taxon>
        <taxon>Bacillariophyta</taxon>
        <taxon>Coscinodiscophyceae</taxon>
        <taxon>Chaetocerotophycidae</taxon>
        <taxon>Leptocylindrales</taxon>
        <taxon>Leptocylindraceae</taxon>
        <taxon>Leptocylindrus</taxon>
    </lineage>
</organism>
<keyword evidence="1 2" id="KW-0238">DNA-binding</keyword>
<dbReference type="Gene3D" id="1.10.30.10">
    <property type="entry name" value="High mobility group box domain"/>
    <property type="match status" value="2"/>
</dbReference>